<dbReference type="InterPro" id="IPR019136">
    <property type="entry name" value="TF_IIIC_su-5_HTH"/>
</dbReference>
<evidence type="ECO:0000313" key="9">
    <source>
        <dbReference type="Proteomes" id="UP000654370"/>
    </source>
</evidence>
<dbReference type="GO" id="GO:0001003">
    <property type="term" value="F:RNA polymerase III type 2 promoter sequence-specific DNA binding"/>
    <property type="evidence" value="ECO:0007669"/>
    <property type="project" value="TreeGrafter"/>
</dbReference>
<reference evidence="8" key="1">
    <citation type="submission" date="2020-12" db="EMBL/GenBank/DDBJ databases">
        <title>Metabolic potential, ecology and presence of endohyphal bacteria is reflected in genomic diversity of Mucoromycotina.</title>
        <authorList>
            <person name="Muszewska A."/>
            <person name="Okrasinska A."/>
            <person name="Steczkiewicz K."/>
            <person name="Drgas O."/>
            <person name="Orlowska M."/>
            <person name="Perlinska-Lenart U."/>
            <person name="Aleksandrzak-Piekarczyk T."/>
            <person name="Szatraj K."/>
            <person name="Zielenkiewicz U."/>
            <person name="Pilsyk S."/>
            <person name="Malc E."/>
            <person name="Mieczkowski P."/>
            <person name="Kruszewska J.S."/>
            <person name="Biernat P."/>
            <person name="Pawlowska J."/>
        </authorList>
    </citation>
    <scope>NUCLEOTIDE SEQUENCE</scope>
    <source>
        <strain evidence="8">WA0000067209</strain>
    </source>
</reference>
<dbReference type="Pfam" id="PF17682">
    <property type="entry name" value="Tau95_N"/>
    <property type="match status" value="1"/>
</dbReference>
<dbReference type="OrthoDB" id="5598268at2759"/>
<evidence type="ECO:0000256" key="5">
    <source>
        <dbReference type="SAM" id="MobiDB-lite"/>
    </source>
</evidence>
<keyword evidence="9" id="KW-1185">Reference proteome</keyword>
<dbReference type="InterPro" id="IPR041499">
    <property type="entry name" value="Tfc1/Sfc1_N"/>
</dbReference>
<keyword evidence="4" id="KW-0539">Nucleus</keyword>
<accession>A0A8H7Q796</accession>
<dbReference type="InterPro" id="IPR042536">
    <property type="entry name" value="TFIIIC_tauA_Sfc1"/>
</dbReference>
<feature type="compositionally biased region" description="Basic and acidic residues" evidence="5">
    <location>
        <begin position="369"/>
        <end position="391"/>
    </location>
</feature>
<keyword evidence="2" id="KW-0238">DNA-binding</keyword>
<dbReference type="AlphaFoldDB" id="A0A8H7Q796"/>
<feature type="compositionally biased region" description="Basic and acidic residues" evidence="5">
    <location>
        <begin position="486"/>
        <end position="497"/>
    </location>
</feature>
<evidence type="ECO:0000259" key="7">
    <source>
        <dbReference type="Pfam" id="PF17682"/>
    </source>
</evidence>
<proteinExistence type="predicted"/>
<name>A0A8H7Q796_MORIS</name>
<feature type="region of interest" description="Disordered" evidence="5">
    <location>
        <begin position="571"/>
        <end position="600"/>
    </location>
</feature>
<comment type="caution">
    <text evidence="8">The sequence shown here is derived from an EMBL/GenBank/DDBJ whole genome shotgun (WGS) entry which is preliminary data.</text>
</comment>
<evidence type="ECO:0000256" key="3">
    <source>
        <dbReference type="ARBA" id="ARBA00023163"/>
    </source>
</evidence>
<dbReference type="EMBL" id="JAEPQZ010000001">
    <property type="protein sequence ID" value="KAG2186046.1"/>
    <property type="molecule type" value="Genomic_DNA"/>
</dbReference>
<evidence type="ECO:0000256" key="4">
    <source>
        <dbReference type="ARBA" id="ARBA00023242"/>
    </source>
</evidence>
<protein>
    <recommendedName>
        <fullName evidence="10">Transcription factor IIIC subunit 5 HTH domain-containing protein</fullName>
    </recommendedName>
</protein>
<evidence type="ECO:0008006" key="10">
    <source>
        <dbReference type="Google" id="ProtNLM"/>
    </source>
</evidence>
<dbReference type="GO" id="GO:0006384">
    <property type="term" value="P:transcription initiation at RNA polymerase III promoter"/>
    <property type="evidence" value="ECO:0007669"/>
    <property type="project" value="InterPro"/>
</dbReference>
<dbReference type="Pfam" id="PF09734">
    <property type="entry name" value="Tau95"/>
    <property type="match status" value="1"/>
</dbReference>
<feature type="domain" description="Transcription factor IIIC subunit 5 HTH" evidence="6">
    <location>
        <begin position="204"/>
        <end position="351"/>
    </location>
</feature>
<feature type="non-terminal residue" evidence="8">
    <location>
        <position position="1"/>
    </location>
</feature>
<dbReference type="PANTHER" id="PTHR13230:SF5">
    <property type="entry name" value="GENERAL TRANSCRIPTION FACTOR 3C POLYPEPTIDE 5"/>
    <property type="match status" value="1"/>
</dbReference>
<dbReference type="GO" id="GO:0001002">
    <property type="term" value="F:RNA polymerase III type 1 promoter sequence-specific DNA binding"/>
    <property type="evidence" value="ECO:0007669"/>
    <property type="project" value="TreeGrafter"/>
</dbReference>
<dbReference type="Gene3D" id="3.30.200.160">
    <property type="entry name" value="TFIIIC, subcomplex tauA, subunit Sfc1, barrel domain"/>
    <property type="match status" value="1"/>
</dbReference>
<dbReference type="GO" id="GO:0005634">
    <property type="term" value="C:nucleus"/>
    <property type="evidence" value="ECO:0007669"/>
    <property type="project" value="UniProtKB-SubCell"/>
</dbReference>
<sequence length="600" mass="68596">NQWYYNIRFSKVEAYESGALISVSSKISQLQYAPITLTTTMSTSKAEKLKLPDKEFLNIEYPGRVNNVDKALNNIGGIASLTRNHKQNGKEIELKFRPNDPFSHGIVGNVVSTKNLVLKVTRQVKKSNPEEQVGDVKAEILGQIRKTCRFRVLILRAPGLADFQFLVPPENRIAKVKKAVVECDVDQMMQFNAAEDDYKNLELVPPPLFTRLEFPFDYSYQQNPAVAKVKVRQPDGTVAIRLVNRYKQRKAAHYFLQYEAEDVPDGPPSNFRPIVGEALSVLPIVTEVYANWNPSSVVRGAPSLDEICLERVLPAISYNMISGPWRDTWIRYGYNPKKHKNSYLYQLLDQRMLPKAKQTTLQVPRGKRRPLEPAEHKHMEEPSHENDVPKMNHRWDGQSKPEAQNNYMLCDILLPDIQDAIHLDKYRRDFCAKECGWCYPSIYKDLRKVMKAVFLAVTNDEPIPTLEKIGVNFDASVESDIAAERQAKEAEKEHMDTDDSAIDTATSAGPDVSARVDELMRTLANAQGKWDHIFYATLCCDRALNLLCHLGMEFEDELNLEELEEYDVMFGNEDEENEDIDNMGDIEDEEDQIDELDEED</sequence>
<dbReference type="InterPro" id="IPR040454">
    <property type="entry name" value="TF_IIIC_Tfc1/Sfc1"/>
</dbReference>
<evidence type="ECO:0000256" key="1">
    <source>
        <dbReference type="ARBA" id="ARBA00004123"/>
    </source>
</evidence>
<evidence type="ECO:0000259" key="6">
    <source>
        <dbReference type="Pfam" id="PF09734"/>
    </source>
</evidence>
<evidence type="ECO:0000256" key="2">
    <source>
        <dbReference type="ARBA" id="ARBA00023125"/>
    </source>
</evidence>
<keyword evidence="3" id="KW-0804">Transcription</keyword>
<feature type="region of interest" description="Disordered" evidence="5">
    <location>
        <begin position="486"/>
        <end position="508"/>
    </location>
</feature>
<gene>
    <name evidence="8" type="ORF">INT43_002484</name>
</gene>
<dbReference type="GO" id="GO:0000127">
    <property type="term" value="C:transcription factor TFIIIC complex"/>
    <property type="evidence" value="ECO:0007669"/>
    <property type="project" value="InterPro"/>
</dbReference>
<evidence type="ECO:0000313" key="8">
    <source>
        <dbReference type="EMBL" id="KAG2186046.1"/>
    </source>
</evidence>
<comment type="subcellular location">
    <subcellularLocation>
        <location evidence="1">Nucleus</location>
    </subcellularLocation>
</comment>
<organism evidence="8 9">
    <name type="scientific">Mortierella isabellina</name>
    <name type="common">Filamentous fungus</name>
    <name type="synonym">Umbelopsis isabellina</name>
    <dbReference type="NCBI Taxonomy" id="91625"/>
    <lineage>
        <taxon>Eukaryota</taxon>
        <taxon>Fungi</taxon>
        <taxon>Fungi incertae sedis</taxon>
        <taxon>Mucoromycota</taxon>
        <taxon>Mucoromycotina</taxon>
        <taxon>Umbelopsidomycetes</taxon>
        <taxon>Umbelopsidales</taxon>
        <taxon>Umbelopsidaceae</taxon>
        <taxon>Umbelopsis</taxon>
    </lineage>
</organism>
<dbReference type="PANTHER" id="PTHR13230">
    <property type="entry name" value="GENERAL TRANSCRIPTION FACTOR IIIC, POLYPEPTIDE 5"/>
    <property type="match status" value="1"/>
</dbReference>
<feature type="domain" description="Transcription factor IIIC subunit Tfc1/Sfc1 triple barrel" evidence="7">
    <location>
        <begin position="58"/>
        <end position="165"/>
    </location>
</feature>
<feature type="region of interest" description="Disordered" evidence="5">
    <location>
        <begin position="358"/>
        <end position="391"/>
    </location>
</feature>
<dbReference type="Proteomes" id="UP000654370">
    <property type="component" value="Unassembled WGS sequence"/>
</dbReference>